<accession>A0A075GZJ4</accession>
<dbReference type="Gene3D" id="3.30.870.10">
    <property type="entry name" value="Endonuclease Chain A"/>
    <property type="match status" value="1"/>
</dbReference>
<feature type="domain" description="PLD phosphodiesterase" evidence="1">
    <location>
        <begin position="190"/>
        <end position="217"/>
    </location>
</feature>
<name>A0A075GZJ4_9ARCH</name>
<protein>
    <recommendedName>
        <fullName evidence="1">PLD phosphodiesterase domain-containing protein</fullName>
    </recommendedName>
</protein>
<evidence type="ECO:0000259" key="1">
    <source>
        <dbReference type="PROSITE" id="PS50035"/>
    </source>
</evidence>
<dbReference type="Pfam" id="PF13091">
    <property type="entry name" value="PLDc_2"/>
    <property type="match status" value="1"/>
</dbReference>
<dbReference type="InterPro" id="IPR001736">
    <property type="entry name" value="PLipase_D/transphosphatidylase"/>
</dbReference>
<proteinExistence type="predicted"/>
<reference evidence="2" key="1">
    <citation type="journal article" date="2014" name="Genome Biol. Evol.">
        <title>Pangenome evidence for extensive interdomain horizontal transfer affecting lineage core and shell genes in uncultured planktonic thaumarchaeota and euryarchaeota.</title>
        <authorList>
            <person name="Deschamps P."/>
            <person name="Zivanovic Y."/>
            <person name="Moreira D."/>
            <person name="Rodriguez-Valera F."/>
            <person name="Lopez-Garcia P."/>
        </authorList>
    </citation>
    <scope>NUCLEOTIDE SEQUENCE</scope>
</reference>
<dbReference type="EMBL" id="KF900793">
    <property type="protein sequence ID" value="AIF07173.1"/>
    <property type="molecule type" value="Genomic_DNA"/>
</dbReference>
<dbReference type="PROSITE" id="PS50035">
    <property type="entry name" value="PLD"/>
    <property type="match status" value="1"/>
</dbReference>
<organism evidence="2">
    <name type="scientific">uncultured marine thaumarchaeote KM3_200_B02</name>
    <dbReference type="NCBI Taxonomy" id="1456093"/>
    <lineage>
        <taxon>Archaea</taxon>
        <taxon>Nitrososphaerota</taxon>
        <taxon>environmental samples</taxon>
    </lineage>
</organism>
<dbReference type="SUPFAM" id="SSF56024">
    <property type="entry name" value="Phospholipase D/nuclease"/>
    <property type="match status" value="1"/>
</dbReference>
<sequence>MSSKKKDIAKKVLKIIQDMPEEALEKLVSYWDSGEKITKYNLERITGITGEKIRRLYMLIGDPEVKQDLVNAMIVTGLEAKSKFAASNDDMEIVWTGPSKISVEVRNTKPVIEEMLKSAVPGEKVTIIDYVITSNAESIVDQMKSCLADGVEIDLIVDKSSANERQLKKCFAEKSLVRPTIYERKEDEDGWYKVHAKVIIIGDRQMLVSSANLTELGTEVNFELGLLVRGPTVKKMLALVRKMIADEYFVEAD</sequence>
<evidence type="ECO:0000313" key="2">
    <source>
        <dbReference type="EMBL" id="AIF07173.1"/>
    </source>
</evidence>
<dbReference type="GO" id="GO:0003824">
    <property type="term" value="F:catalytic activity"/>
    <property type="evidence" value="ECO:0007669"/>
    <property type="project" value="InterPro"/>
</dbReference>
<dbReference type="InterPro" id="IPR025202">
    <property type="entry name" value="PLD-like_dom"/>
</dbReference>
<dbReference type="AlphaFoldDB" id="A0A075GZJ4"/>